<proteinExistence type="predicted"/>
<feature type="compositionally biased region" description="Basic and acidic residues" evidence="1">
    <location>
        <begin position="241"/>
        <end position="252"/>
    </location>
</feature>
<accession>A0A5B1CMR7</accession>
<name>A0A5B1CMR7_9BACT</name>
<feature type="region of interest" description="Disordered" evidence="1">
    <location>
        <begin position="233"/>
        <end position="252"/>
    </location>
</feature>
<organism evidence="2 3">
    <name type="scientific">Rubripirellula obstinata</name>
    <dbReference type="NCBI Taxonomy" id="406547"/>
    <lineage>
        <taxon>Bacteria</taxon>
        <taxon>Pseudomonadati</taxon>
        <taxon>Planctomycetota</taxon>
        <taxon>Planctomycetia</taxon>
        <taxon>Pirellulales</taxon>
        <taxon>Pirellulaceae</taxon>
        <taxon>Rubripirellula</taxon>
    </lineage>
</organism>
<dbReference type="RefSeq" id="WP_068265193.1">
    <property type="nucleotide sequence ID" value="NZ_LWSK01000079.1"/>
</dbReference>
<reference evidence="2 3" key="1">
    <citation type="submission" date="2019-08" db="EMBL/GenBank/DDBJ databases">
        <title>Deep-cultivation of Planctomycetes and their phenomic and genomic characterization uncovers novel biology.</title>
        <authorList>
            <person name="Wiegand S."/>
            <person name="Jogler M."/>
            <person name="Boedeker C."/>
            <person name="Pinto D."/>
            <person name="Vollmers J."/>
            <person name="Rivas-Marin E."/>
            <person name="Kohn T."/>
            <person name="Peeters S.H."/>
            <person name="Heuer A."/>
            <person name="Rast P."/>
            <person name="Oberbeckmann S."/>
            <person name="Bunk B."/>
            <person name="Jeske O."/>
            <person name="Meyerdierks A."/>
            <person name="Storesund J.E."/>
            <person name="Kallscheuer N."/>
            <person name="Luecker S."/>
            <person name="Lage O.M."/>
            <person name="Pohl T."/>
            <person name="Merkel B.J."/>
            <person name="Hornburger P."/>
            <person name="Mueller R.-W."/>
            <person name="Bruemmer F."/>
            <person name="Labrenz M."/>
            <person name="Spormann A.M."/>
            <person name="Op Den Camp H."/>
            <person name="Overmann J."/>
            <person name="Amann R."/>
            <person name="Jetten M.S.M."/>
            <person name="Mascher T."/>
            <person name="Medema M.H."/>
            <person name="Devos D.P."/>
            <person name="Kaster A.-K."/>
            <person name="Ovreas L."/>
            <person name="Rohde M."/>
            <person name="Galperin M.Y."/>
            <person name="Jogler C."/>
        </authorList>
    </citation>
    <scope>NUCLEOTIDE SEQUENCE [LARGE SCALE GENOMIC DNA]</scope>
    <source>
        <strain evidence="2 3">LF1</strain>
    </source>
</reference>
<dbReference type="Proteomes" id="UP000322699">
    <property type="component" value="Unassembled WGS sequence"/>
</dbReference>
<gene>
    <name evidence="2" type="ORF">LF1_44170</name>
</gene>
<protein>
    <submittedName>
        <fullName evidence="2">Uncharacterized protein</fullName>
    </submittedName>
</protein>
<dbReference type="EMBL" id="VRLW01000001">
    <property type="protein sequence ID" value="KAA1261856.1"/>
    <property type="molecule type" value="Genomic_DNA"/>
</dbReference>
<evidence type="ECO:0000313" key="3">
    <source>
        <dbReference type="Proteomes" id="UP000322699"/>
    </source>
</evidence>
<keyword evidence="3" id="KW-1185">Reference proteome</keyword>
<evidence type="ECO:0000313" key="2">
    <source>
        <dbReference type="EMBL" id="KAA1261856.1"/>
    </source>
</evidence>
<evidence type="ECO:0000256" key="1">
    <source>
        <dbReference type="SAM" id="MobiDB-lite"/>
    </source>
</evidence>
<dbReference type="AlphaFoldDB" id="A0A5B1CMR7"/>
<dbReference type="OrthoDB" id="282804at2"/>
<comment type="caution">
    <text evidence="2">The sequence shown here is derived from an EMBL/GenBank/DDBJ whole genome shotgun (WGS) entry which is preliminary data.</text>
</comment>
<sequence length="252" mass="27222">MSRAFVLSIVATIVVVTGRFDRQSAVAQMIYQDVTNNQFGSSYFESNSVGGFLQGDNWFFNFGGAGVARQGFAGQGPLLTPFGGAGVANGGGLSGRGRFNRGRVSGGLGFNFSQGSARTSTSTSAGVTTMDGFPGSIQSGTIRPFVIGIIPVVSDFPQPDNSESVQNVRQLAKLRQSQQQLQDRRLQTFLQRIRQAESSGNVRMARANYRSAIAITRGPLQRQLKQNLQTFMANAKQQAKQQDDKQTPARNK</sequence>